<name>A0A1V0GVJ1_9RHOB</name>
<dbReference type="InterPro" id="IPR003615">
    <property type="entry name" value="HNH_nuc"/>
</dbReference>
<dbReference type="STRING" id="147645.A6J80_16120"/>
<dbReference type="Proteomes" id="UP000191257">
    <property type="component" value="Chromosome"/>
</dbReference>
<dbReference type="EMBL" id="CP020442">
    <property type="protein sequence ID" value="ARC37689.1"/>
    <property type="molecule type" value="Genomic_DNA"/>
</dbReference>
<accession>A0A1V0GVJ1</accession>
<dbReference type="AlphaFoldDB" id="A0A1V0GVJ1"/>
<keyword evidence="2" id="KW-1185">Reference proteome</keyword>
<dbReference type="KEGG" id="pye:A6J80_16120"/>
<organism evidence="1 2">
    <name type="scientific">Paracoccus yeei</name>
    <dbReference type="NCBI Taxonomy" id="147645"/>
    <lineage>
        <taxon>Bacteria</taxon>
        <taxon>Pseudomonadati</taxon>
        <taxon>Pseudomonadota</taxon>
        <taxon>Alphaproteobacteria</taxon>
        <taxon>Rhodobacterales</taxon>
        <taxon>Paracoccaceae</taxon>
        <taxon>Paracoccus</taxon>
    </lineage>
</organism>
<reference evidence="1" key="1">
    <citation type="submission" date="2017-12" db="EMBL/GenBank/DDBJ databases">
        <title>FDA dAtabase for Regulatory Grade micrObial Sequences (FDA-ARGOS): Supporting development and validation of Infectious Disease Dx tests.</title>
        <authorList>
            <person name="Campos J."/>
            <person name="Goldberg B."/>
            <person name="Tallon L."/>
            <person name="Sadzewicz L."/>
            <person name="Sengamalay N."/>
            <person name="Ott S."/>
            <person name="Godinez A."/>
            <person name="Nagaraj S."/>
            <person name="Vyas G."/>
            <person name="Aluvathingal J."/>
            <person name="Nadendla S."/>
            <person name="Geyer C."/>
            <person name="Nandy P."/>
            <person name="Hobson J."/>
            <person name="Sichtig H."/>
        </authorList>
    </citation>
    <scope>NUCLEOTIDE SEQUENCE</scope>
    <source>
        <strain evidence="1">FDAARGOS_252</strain>
    </source>
</reference>
<evidence type="ECO:0000313" key="2">
    <source>
        <dbReference type="Proteomes" id="UP000191257"/>
    </source>
</evidence>
<gene>
    <name evidence="1" type="ORF">A6J80_16120</name>
</gene>
<proteinExistence type="predicted"/>
<dbReference type="Gene3D" id="1.10.30.50">
    <property type="match status" value="1"/>
</dbReference>
<dbReference type="CDD" id="cd00085">
    <property type="entry name" value="HNHc"/>
    <property type="match status" value="1"/>
</dbReference>
<protein>
    <recommendedName>
        <fullName evidence="3">HNH endonuclease</fullName>
    </recommendedName>
</protein>
<dbReference type="RefSeq" id="WP_080622163.1">
    <property type="nucleotide sequence ID" value="NZ_CAWMZI010000001.1"/>
</dbReference>
<sequence>MKRALKARLKAAKQTIVDDSNAFEARASIAELHLVPQGVGVAGQVTTAEMVALYDGRLASKAGPGRSIYSAIQLLPEDGRCPYCDHRDVSTLDHVLPKTLFPSLAVTPLNLVGSCKDCNKAKLAAAPTNSSDAVLHPYFEDISSKVWLRAKVVEQTICAVVFHVKAQSKWSDDLNERLRKQFETLGLARLYTQQAAREMSGIRRNLVRVYNAGGGGAAAVKRELKYQWESWSEESSNSWKSALYNALHKNAWFCDGGFRLGK</sequence>
<evidence type="ECO:0008006" key="3">
    <source>
        <dbReference type="Google" id="ProtNLM"/>
    </source>
</evidence>
<evidence type="ECO:0000313" key="1">
    <source>
        <dbReference type="EMBL" id="ARC37689.1"/>
    </source>
</evidence>